<keyword evidence="3" id="KW-1185">Reference proteome</keyword>
<organism evidence="2 3">
    <name type="scientific">Thamnidium elegans</name>
    <dbReference type="NCBI Taxonomy" id="101142"/>
    <lineage>
        <taxon>Eukaryota</taxon>
        <taxon>Fungi</taxon>
        <taxon>Fungi incertae sedis</taxon>
        <taxon>Mucoromycota</taxon>
        <taxon>Mucoromycotina</taxon>
        <taxon>Mucoromycetes</taxon>
        <taxon>Mucorales</taxon>
        <taxon>Mucorineae</taxon>
        <taxon>Mucoraceae</taxon>
        <taxon>Thamnidium</taxon>
    </lineage>
</organism>
<accession>A0A8H7SIK0</accession>
<gene>
    <name evidence="2" type="ORF">INT48_005389</name>
</gene>
<evidence type="ECO:0000313" key="2">
    <source>
        <dbReference type="EMBL" id="KAG2228807.1"/>
    </source>
</evidence>
<evidence type="ECO:0000313" key="3">
    <source>
        <dbReference type="Proteomes" id="UP000613177"/>
    </source>
</evidence>
<feature type="compositionally biased region" description="Low complexity" evidence="1">
    <location>
        <begin position="38"/>
        <end position="60"/>
    </location>
</feature>
<name>A0A8H7SIK0_9FUNG</name>
<sequence>MAEYVNTRGETTLKELVDLHQNSVREYISQFDKKAGETTAANPINPAASNSNNANTANISVPPPPDELASCDISENVANDARGSSNQYFGLFFFNIQANI</sequence>
<dbReference type="Proteomes" id="UP000613177">
    <property type="component" value="Unassembled WGS sequence"/>
</dbReference>
<protein>
    <submittedName>
        <fullName evidence="2">Uncharacterized protein</fullName>
    </submittedName>
</protein>
<evidence type="ECO:0000256" key="1">
    <source>
        <dbReference type="SAM" id="MobiDB-lite"/>
    </source>
</evidence>
<comment type="caution">
    <text evidence="2">The sequence shown here is derived from an EMBL/GenBank/DDBJ whole genome shotgun (WGS) entry which is preliminary data.</text>
</comment>
<dbReference type="AlphaFoldDB" id="A0A8H7SIK0"/>
<feature type="region of interest" description="Disordered" evidence="1">
    <location>
        <begin position="35"/>
        <end position="67"/>
    </location>
</feature>
<proteinExistence type="predicted"/>
<reference evidence="2" key="1">
    <citation type="submission" date="2021-01" db="EMBL/GenBank/DDBJ databases">
        <title>Metabolic potential, ecology and presence of endohyphal bacteria is reflected in genomic diversity of Mucoromycotina.</title>
        <authorList>
            <person name="Muszewska A."/>
            <person name="Okrasinska A."/>
            <person name="Steczkiewicz K."/>
            <person name="Drgas O."/>
            <person name="Orlowska M."/>
            <person name="Perlinska-Lenart U."/>
            <person name="Aleksandrzak-Piekarczyk T."/>
            <person name="Szatraj K."/>
            <person name="Zielenkiewicz U."/>
            <person name="Pilsyk S."/>
            <person name="Malc E."/>
            <person name="Mieczkowski P."/>
            <person name="Kruszewska J.S."/>
            <person name="Biernat P."/>
            <person name="Pawlowska J."/>
        </authorList>
    </citation>
    <scope>NUCLEOTIDE SEQUENCE</scope>
    <source>
        <strain evidence="2">WA0000018081</strain>
    </source>
</reference>
<dbReference type="EMBL" id="JAEPRE010000355">
    <property type="protein sequence ID" value="KAG2228807.1"/>
    <property type="molecule type" value="Genomic_DNA"/>
</dbReference>